<accession>A0A371RJT6</accession>
<feature type="compositionally biased region" description="Basic and acidic residues" evidence="18">
    <location>
        <begin position="265"/>
        <end position="278"/>
    </location>
</feature>
<keyword evidence="10 17" id="KW-0227">DNA damage</keyword>
<dbReference type="Gene3D" id="1.10.150.20">
    <property type="entry name" value="5' to 3' exonuclease, C-terminal subdomain"/>
    <property type="match status" value="1"/>
</dbReference>
<evidence type="ECO:0000256" key="3">
    <source>
        <dbReference type="ARBA" id="ARBA00011245"/>
    </source>
</evidence>
<feature type="active site" evidence="17">
    <location>
        <position position="140"/>
    </location>
</feature>
<evidence type="ECO:0000313" key="21">
    <source>
        <dbReference type="Proteomes" id="UP000264589"/>
    </source>
</evidence>
<evidence type="ECO:0000256" key="4">
    <source>
        <dbReference type="ARBA" id="ARBA00022457"/>
    </source>
</evidence>
<dbReference type="FunFam" id="3.30.1490.100:FF:000004">
    <property type="entry name" value="DNA polymerase IV"/>
    <property type="match status" value="1"/>
</dbReference>
<dbReference type="FunCoup" id="A0A371RJT6">
    <property type="interactions" value="467"/>
</dbReference>
<feature type="site" description="Substrate discrimination" evidence="17">
    <location>
        <position position="51"/>
    </location>
</feature>
<evidence type="ECO:0000256" key="6">
    <source>
        <dbReference type="ARBA" id="ARBA00022679"/>
    </source>
</evidence>
<dbReference type="Pfam" id="PF00817">
    <property type="entry name" value="IMS"/>
    <property type="match status" value="1"/>
</dbReference>
<keyword evidence="11 17" id="KW-0460">Magnesium</keyword>
<evidence type="ECO:0000256" key="14">
    <source>
        <dbReference type="ARBA" id="ARBA00023204"/>
    </source>
</evidence>
<dbReference type="OrthoDB" id="9808813at2"/>
<dbReference type="PROSITE" id="PS50173">
    <property type="entry name" value="UMUC"/>
    <property type="match status" value="1"/>
</dbReference>
<dbReference type="NCBIfam" id="NF002677">
    <property type="entry name" value="PRK02406.1"/>
    <property type="match status" value="1"/>
</dbReference>
<comment type="function">
    <text evidence="15 17">Poorly processive, error-prone DNA polymerase involved in untargeted mutagenesis. Copies undamaged DNA at stalled replication forks, which arise in vivo from mismatched or misaligned primer ends. These misaligned primers can be extended by PolIV. Exhibits no 3'-5' exonuclease (proofreading) activity. May be involved in translesional synthesis, in conjunction with the beta clamp from PolIII.</text>
</comment>
<dbReference type="NCBIfam" id="NF002751">
    <property type="entry name" value="PRK02794.1"/>
    <property type="match status" value="1"/>
</dbReference>
<dbReference type="InterPro" id="IPR036775">
    <property type="entry name" value="DNA_pol_Y-fam_lit_finger_sf"/>
</dbReference>
<dbReference type="SUPFAM" id="SSF100879">
    <property type="entry name" value="Lesion bypass DNA polymerase (Y-family), little finger domain"/>
    <property type="match status" value="1"/>
</dbReference>
<keyword evidence="9 17" id="KW-0479">Metal-binding</keyword>
<keyword evidence="5 17" id="KW-0963">Cytoplasm</keyword>
<keyword evidence="8 17" id="KW-0235">DNA replication</keyword>
<dbReference type="GO" id="GO:0000287">
    <property type="term" value="F:magnesium ion binding"/>
    <property type="evidence" value="ECO:0007669"/>
    <property type="project" value="UniProtKB-UniRule"/>
</dbReference>
<dbReference type="GO" id="GO:0006281">
    <property type="term" value="P:DNA repair"/>
    <property type="evidence" value="ECO:0007669"/>
    <property type="project" value="UniProtKB-UniRule"/>
</dbReference>
<evidence type="ECO:0000256" key="18">
    <source>
        <dbReference type="SAM" id="MobiDB-lite"/>
    </source>
</evidence>
<evidence type="ECO:0000313" key="20">
    <source>
        <dbReference type="EMBL" id="RFB05718.1"/>
    </source>
</evidence>
<sequence length="431" mass="47931">MPERSEKQLCRDCGNTAPMEELCPNCGSARTVRHPELFSLGIAHVDCDAFFAAIEKRDRPELANKPVLVGGEVRGVVAACCYIARSYGIRSAMPMFKAKQLCPEAVVVRSSFDRYKEAAHQIREEMRALTPLVEPASIDEAYMDMTGTDRLHGAPPAATLARFARRIEERVGITVSIGLSHNKLLAKIASDFDKPRGFFVIGREETAAFLAPHPVSLIPGVGQAFAARLSRDGFRTLGDVQKADDAWLEKKYGDHGRSLARRARGEDRREVVTSHETKSVSGETTFNEDLSDREPLEDRLYAMAKKVSTRAKAAQLAGRVVTLKLKTHDFKSFTRRRTLPHATNLTALIFETGRELLAEELIEAPRRKYRLIGVGISDLVDADLMDDGFLFSGDHKRIGRRENAVSSLAEKFGDGVIGTLRDYRTTRKKKD</sequence>
<evidence type="ECO:0000256" key="7">
    <source>
        <dbReference type="ARBA" id="ARBA00022695"/>
    </source>
</evidence>
<dbReference type="Gene3D" id="3.30.1490.100">
    <property type="entry name" value="DNA polymerase, Y-family, little finger domain"/>
    <property type="match status" value="1"/>
</dbReference>
<dbReference type="Pfam" id="PF11799">
    <property type="entry name" value="IMS_C"/>
    <property type="match status" value="1"/>
</dbReference>
<dbReference type="GO" id="GO:0005829">
    <property type="term" value="C:cytosol"/>
    <property type="evidence" value="ECO:0007669"/>
    <property type="project" value="TreeGrafter"/>
</dbReference>
<comment type="cofactor">
    <cofactor evidence="17">
        <name>Mg(2+)</name>
        <dbReference type="ChEBI" id="CHEBI:18420"/>
    </cofactor>
    <text evidence="17">Binds 2 magnesium ions per subunit.</text>
</comment>
<evidence type="ECO:0000256" key="16">
    <source>
        <dbReference type="ARBA" id="ARBA00049244"/>
    </source>
</evidence>
<dbReference type="GO" id="GO:0006261">
    <property type="term" value="P:DNA-templated DNA replication"/>
    <property type="evidence" value="ECO:0007669"/>
    <property type="project" value="UniProtKB-UniRule"/>
</dbReference>
<dbReference type="Gene3D" id="3.40.1170.60">
    <property type="match status" value="1"/>
</dbReference>
<dbReference type="SUPFAM" id="SSF56672">
    <property type="entry name" value="DNA/RNA polymerases"/>
    <property type="match status" value="1"/>
</dbReference>
<comment type="subunit">
    <text evidence="3 17">Monomer.</text>
</comment>
<dbReference type="InterPro" id="IPR050116">
    <property type="entry name" value="DNA_polymerase-Y"/>
</dbReference>
<comment type="catalytic activity">
    <reaction evidence="16 17">
        <text>DNA(n) + a 2'-deoxyribonucleoside 5'-triphosphate = DNA(n+1) + diphosphate</text>
        <dbReference type="Rhea" id="RHEA:22508"/>
        <dbReference type="Rhea" id="RHEA-COMP:17339"/>
        <dbReference type="Rhea" id="RHEA-COMP:17340"/>
        <dbReference type="ChEBI" id="CHEBI:33019"/>
        <dbReference type="ChEBI" id="CHEBI:61560"/>
        <dbReference type="ChEBI" id="CHEBI:173112"/>
        <dbReference type="EC" id="2.7.7.7"/>
    </reaction>
</comment>
<evidence type="ECO:0000256" key="9">
    <source>
        <dbReference type="ARBA" id="ARBA00022723"/>
    </source>
</evidence>
<dbReference type="InParanoid" id="A0A371RJT6"/>
<evidence type="ECO:0000256" key="12">
    <source>
        <dbReference type="ARBA" id="ARBA00022932"/>
    </source>
</evidence>
<dbReference type="GO" id="GO:0003684">
    <property type="term" value="F:damaged DNA binding"/>
    <property type="evidence" value="ECO:0007669"/>
    <property type="project" value="InterPro"/>
</dbReference>
<dbReference type="PANTHER" id="PTHR11076:SF33">
    <property type="entry name" value="DNA POLYMERASE KAPPA"/>
    <property type="match status" value="1"/>
</dbReference>
<keyword evidence="14 17" id="KW-0234">DNA repair</keyword>
<keyword evidence="4 17" id="KW-0515">Mutator protein</keyword>
<reference evidence="20 21" key="1">
    <citation type="submission" date="2018-08" db="EMBL/GenBank/DDBJ databases">
        <title>Parvularcula sp. SM1705, isolated from surface water of the South Sea China.</title>
        <authorList>
            <person name="Sun L."/>
        </authorList>
    </citation>
    <scope>NUCLEOTIDE SEQUENCE [LARGE SCALE GENOMIC DNA]</scope>
    <source>
        <strain evidence="20 21">SM1705</strain>
    </source>
</reference>
<comment type="similarity">
    <text evidence="2 17">Belongs to the DNA polymerase type-Y family.</text>
</comment>
<dbReference type="InterPro" id="IPR043502">
    <property type="entry name" value="DNA/RNA_pol_sf"/>
</dbReference>
<name>A0A371RJT6_9PROT</name>
<protein>
    <recommendedName>
        <fullName evidence="17">DNA polymerase IV</fullName>
        <shortName evidence="17">Pol IV</shortName>
        <ecNumber evidence="17">2.7.7.7</ecNumber>
    </recommendedName>
</protein>
<keyword evidence="13 17" id="KW-0238">DNA-binding</keyword>
<evidence type="ECO:0000256" key="17">
    <source>
        <dbReference type="HAMAP-Rule" id="MF_01113"/>
    </source>
</evidence>
<evidence type="ECO:0000256" key="15">
    <source>
        <dbReference type="ARBA" id="ARBA00025589"/>
    </source>
</evidence>
<feature type="binding site" evidence="17">
    <location>
        <position position="46"/>
    </location>
    <ligand>
        <name>Mg(2+)</name>
        <dbReference type="ChEBI" id="CHEBI:18420"/>
    </ligand>
</feature>
<dbReference type="Gene3D" id="3.30.70.270">
    <property type="match status" value="1"/>
</dbReference>
<dbReference type="InterPro" id="IPR001126">
    <property type="entry name" value="UmuC"/>
</dbReference>
<dbReference type="InterPro" id="IPR017961">
    <property type="entry name" value="DNA_pol_Y-fam_little_finger"/>
</dbReference>
<keyword evidence="21" id="KW-1185">Reference proteome</keyword>
<evidence type="ECO:0000256" key="8">
    <source>
        <dbReference type="ARBA" id="ARBA00022705"/>
    </source>
</evidence>
<comment type="subcellular location">
    <subcellularLocation>
        <location evidence="1 17">Cytoplasm</location>
    </subcellularLocation>
</comment>
<proteinExistence type="inferred from homology"/>
<dbReference type="PANTHER" id="PTHR11076">
    <property type="entry name" value="DNA REPAIR POLYMERASE UMUC / TRANSFERASE FAMILY MEMBER"/>
    <property type="match status" value="1"/>
</dbReference>
<dbReference type="GO" id="GO:0042276">
    <property type="term" value="P:error-prone translesion synthesis"/>
    <property type="evidence" value="ECO:0007669"/>
    <property type="project" value="TreeGrafter"/>
</dbReference>
<dbReference type="InterPro" id="IPR043128">
    <property type="entry name" value="Rev_trsase/Diguanyl_cyclase"/>
</dbReference>
<dbReference type="HAMAP" id="MF_01113">
    <property type="entry name" value="DNApol_IV"/>
    <property type="match status" value="1"/>
</dbReference>
<dbReference type="EMBL" id="QUQO01000001">
    <property type="protein sequence ID" value="RFB05718.1"/>
    <property type="molecule type" value="Genomic_DNA"/>
</dbReference>
<keyword evidence="12 17" id="KW-0239">DNA-directed DNA polymerase</keyword>
<organism evidence="20 21">
    <name type="scientific">Parvularcula marina</name>
    <dbReference type="NCBI Taxonomy" id="2292771"/>
    <lineage>
        <taxon>Bacteria</taxon>
        <taxon>Pseudomonadati</taxon>
        <taxon>Pseudomonadota</taxon>
        <taxon>Alphaproteobacteria</taxon>
        <taxon>Parvularculales</taxon>
        <taxon>Parvularculaceae</taxon>
        <taxon>Parvularcula</taxon>
    </lineage>
</organism>
<feature type="region of interest" description="Disordered" evidence="18">
    <location>
        <begin position="265"/>
        <end position="290"/>
    </location>
</feature>
<comment type="caution">
    <text evidence="20">The sequence shown here is derived from an EMBL/GenBank/DDBJ whole genome shotgun (WGS) entry which is preliminary data.</text>
</comment>
<dbReference type="AlphaFoldDB" id="A0A371RJT6"/>
<feature type="compositionally biased region" description="Polar residues" evidence="18">
    <location>
        <begin position="279"/>
        <end position="288"/>
    </location>
</feature>
<keyword evidence="6 17" id="KW-0808">Transferase</keyword>
<evidence type="ECO:0000256" key="13">
    <source>
        <dbReference type="ARBA" id="ARBA00023125"/>
    </source>
</evidence>
<dbReference type="EC" id="2.7.7.7" evidence="17"/>
<evidence type="ECO:0000259" key="19">
    <source>
        <dbReference type="PROSITE" id="PS50173"/>
    </source>
</evidence>
<dbReference type="GO" id="GO:0009432">
    <property type="term" value="P:SOS response"/>
    <property type="evidence" value="ECO:0007669"/>
    <property type="project" value="TreeGrafter"/>
</dbReference>
<evidence type="ECO:0000256" key="11">
    <source>
        <dbReference type="ARBA" id="ARBA00022842"/>
    </source>
</evidence>
<dbReference type="FunFam" id="3.40.1170.60:FF:000001">
    <property type="entry name" value="DNA polymerase IV"/>
    <property type="match status" value="1"/>
</dbReference>
<dbReference type="CDD" id="cd03586">
    <property type="entry name" value="PolY_Pol_IV_kappa"/>
    <property type="match status" value="1"/>
</dbReference>
<evidence type="ECO:0000256" key="5">
    <source>
        <dbReference type="ARBA" id="ARBA00022490"/>
    </source>
</evidence>
<dbReference type="InterPro" id="IPR022880">
    <property type="entry name" value="DNApol_IV"/>
</dbReference>
<feature type="binding site" evidence="17">
    <location>
        <position position="139"/>
    </location>
    <ligand>
        <name>Mg(2+)</name>
        <dbReference type="ChEBI" id="CHEBI:18420"/>
    </ligand>
</feature>
<evidence type="ECO:0000256" key="1">
    <source>
        <dbReference type="ARBA" id="ARBA00004496"/>
    </source>
</evidence>
<evidence type="ECO:0000256" key="2">
    <source>
        <dbReference type="ARBA" id="ARBA00010945"/>
    </source>
</evidence>
<dbReference type="GO" id="GO:0003887">
    <property type="term" value="F:DNA-directed DNA polymerase activity"/>
    <property type="evidence" value="ECO:0007669"/>
    <property type="project" value="UniProtKB-UniRule"/>
</dbReference>
<feature type="domain" description="UmuC" evidence="19">
    <location>
        <begin position="42"/>
        <end position="222"/>
    </location>
</feature>
<dbReference type="Proteomes" id="UP000264589">
    <property type="component" value="Unassembled WGS sequence"/>
</dbReference>
<keyword evidence="7 17" id="KW-0548">Nucleotidyltransferase</keyword>
<gene>
    <name evidence="17" type="primary">dinB</name>
    <name evidence="20" type="ORF">DX908_10835</name>
</gene>
<evidence type="ECO:0000256" key="10">
    <source>
        <dbReference type="ARBA" id="ARBA00022763"/>
    </source>
</evidence>